<dbReference type="Pfam" id="PF00676">
    <property type="entry name" value="E1_dh"/>
    <property type="match status" value="1"/>
</dbReference>
<dbReference type="PANTHER" id="PTHR11516">
    <property type="entry name" value="PYRUVATE DEHYDROGENASE E1 COMPONENT, ALPHA SUBUNIT BACTERIAL AND ORGANELLAR"/>
    <property type="match status" value="1"/>
</dbReference>
<dbReference type="InterPro" id="IPR029061">
    <property type="entry name" value="THDP-binding"/>
</dbReference>
<dbReference type="EMBL" id="FNJI01000021">
    <property type="protein sequence ID" value="SDP47741.1"/>
    <property type="molecule type" value="Genomic_DNA"/>
</dbReference>
<sequence>MGTKFKLKQKKQVGKDAALALLKRMLLIRRFEETLARLFADSEVKGFVHLSIGQEACPTGVCAHLTNDDYITSTHRGHGHLIGKGGDIKLAMAELFGKTEGYCKGRGGSMHVAAFDLGILGANGIVGAGLVLATGSGFSAKYQNNDRVTACFFGDGASNQGTFHEAANLASVWKLPILFVCENNGWAEFSPQSSHQKIEKVSTRAVGYGMPGVTVDGDDIEAVYSATADAVAWIRKGNGPILLECLTHRWEGHYAGDPQPYRDQDELQAITQHCPIERFKKQLIERKTITAAEFEALSVEVESEIGEAVEFGRQGTDPNPQDFMSYIYAD</sequence>
<dbReference type="PANTHER" id="PTHR11516:SF60">
    <property type="entry name" value="PYRUVATE DEHYDROGENASE E1 COMPONENT SUBUNIT ALPHA"/>
    <property type="match status" value="1"/>
</dbReference>
<evidence type="ECO:0000256" key="2">
    <source>
        <dbReference type="ARBA" id="ARBA00023002"/>
    </source>
</evidence>
<name>A0A1H0T1S7_9BACT</name>
<dbReference type="InterPro" id="IPR001017">
    <property type="entry name" value="DH_E1"/>
</dbReference>
<evidence type="ECO:0000259" key="4">
    <source>
        <dbReference type="Pfam" id="PF00676"/>
    </source>
</evidence>
<keyword evidence="3" id="KW-0786">Thiamine pyrophosphate</keyword>
<keyword evidence="6" id="KW-1185">Reference proteome</keyword>
<protein>
    <submittedName>
        <fullName evidence="5">Pyruvate dehydrogenase E1 component alpha subunit</fullName>
    </submittedName>
</protein>
<dbReference type="Gene3D" id="3.40.50.970">
    <property type="match status" value="1"/>
</dbReference>
<feature type="domain" description="Dehydrogenase E1 component" evidence="4">
    <location>
        <begin position="24"/>
        <end position="319"/>
    </location>
</feature>
<reference evidence="5 6" key="1">
    <citation type="submission" date="2016-10" db="EMBL/GenBank/DDBJ databases">
        <authorList>
            <person name="de Groot N.N."/>
        </authorList>
    </citation>
    <scope>NUCLEOTIDE SEQUENCE [LARGE SCALE GENOMIC DNA]</scope>
    <source>
        <strain evidence="5 6">DSM 12130</strain>
    </source>
</reference>
<comment type="cofactor">
    <cofactor evidence="1">
        <name>thiamine diphosphate</name>
        <dbReference type="ChEBI" id="CHEBI:58937"/>
    </cofactor>
</comment>
<evidence type="ECO:0000313" key="6">
    <source>
        <dbReference type="Proteomes" id="UP000199073"/>
    </source>
</evidence>
<organism evidence="5 6">
    <name type="scientific">Desulforhopalus singaporensis</name>
    <dbReference type="NCBI Taxonomy" id="91360"/>
    <lineage>
        <taxon>Bacteria</taxon>
        <taxon>Pseudomonadati</taxon>
        <taxon>Thermodesulfobacteriota</taxon>
        <taxon>Desulfobulbia</taxon>
        <taxon>Desulfobulbales</taxon>
        <taxon>Desulfocapsaceae</taxon>
        <taxon>Desulforhopalus</taxon>
    </lineage>
</organism>
<accession>A0A1H0T1S7</accession>
<keyword evidence="2" id="KW-0560">Oxidoreductase</keyword>
<keyword evidence="5" id="KW-0670">Pyruvate</keyword>
<gene>
    <name evidence="5" type="ORF">SAMN05660330_02903</name>
</gene>
<dbReference type="RefSeq" id="WP_092224074.1">
    <property type="nucleotide sequence ID" value="NZ_FNJI01000021.1"/>
</dbReference>
<evidence type="ECO:0000256" key="3">
    <source>
        <dbReference type="ARBA" id="ARBA00023052"/>
    </source>
</evidence>
<evidence type="ECO:0000256" key="1">
    <source>
        <dbReference type="ARBA" id="ARBA00001964"/>
    </source>
</evidence>
<proteinExistence type="predicted"/>
<evidence type="ECO:0000313" key="5">
    <source>
        <dbReference type="EMBL" id="SDP47741.1"/>
    </source>
</evidence>
<dbReference type="Proteomes" id="UP000199073">
    <property type="component" value="Unassembled WGS sequence"/>
</dbReference>
<dbReference type="CDD" id="cd02000">
    <property type="entry name" value="TPP_E1_PDC_ADC_BCADC"/>
    <property type="match status" value="1"/>
</dbReference>
<dbReference type="GO" id="GO:0004739">
    <property type="term" value="F:pyruvate dehydrogenase (acetyl-transferring) activity"/>
    <property type="evidence" value="ECO:0007669"/>
    <property type="project" value="TreeGrafter"/>
</dbReference>
<dbReference type="STRING" id="91360.SAMN05660330_02903"/>
<dbReference type="SUPFAM" id="SSF52518">
    <property type="entry name" value="Thiamin diphosphate-binding fold (THDP-binding)"/>
    <property type="match status" value="1"/>
</dbReference>
<dbReference type="OrthoDB" id="9766715at2"/>
<dbReference type="GO" id="GO:0006086">
    <property type="term" value="P:pyruvate decarboxylation to acetyl-CoA"/>
    <property type="evidence" value="ECO:0007669"/>
    <property type="project" value="TreeGrafter"/>
</dbReference>
<dbReference type="AlphaFoldDB" id="A0A1H0T1S7"/>
<dbReference type="InterPro" id="IPR050642">
    <property type="entry name" value="PDH_E1_Alpha_Subunit"/>
</dbReference>